<dbReference type="AlphaFoldDB" id="A0A8J3ZVT8"/>
<reference evidence="3" key="1">
    <citation type="submission" date="2021-01" db="EMBL/GenBank/DDBJ databases">
        <title>Whole genome shotgun sequence of Virgisporangium ochraceum NBRC 16418.</title>
        <authorList>
            <person name="Komaki H."/>
            <person name="Tamura T."/>
        </authorList>
    </citation>
    <scope>NUCLEOTIDE SEQUENCE</scope>
    <source>
        <strain evidence="3">NBRC 16418</strain>
    </source>
</reference>
<dbReference type="EMBL" id="BOPH01000088">
    <property type="protein sequence ID" value="GIJ71299.1"/>
    <property type="molecule type" value="Genomic_DNA"/>
</dbReference>
<sequence length="219" mass="22313">MALGMSTAGVGSAGHSEPHPGGDSRPDAGGGAALARIREDGGVTAPFRYALGHLVAVLSGLVVSAGLFTLGAAMLRVEPGLIGLLPLPALAGFWAGVLLGVTYQYLDDDGAQVAMAVGYAGCVVLVGVAVLGPALFESWPPVVTRAIGWTAVAGALVIAAARTLRDWVRWVRTGHRRPPGAAPGVRWWEYGSAPGAPRPSRTSASIGTDTDIDADIDID</sequence>
<organism evidence="3 4">
    <name type="scientific">Virgisporangium ochraceum</name>
    <dbReference type="NCBI Taxonomy" id="65505"/>
    <lineage>
        <taxon>Bacteria</taxon>
        <taxon>Bacillati</taxon>
        <taxon>Actinomycetota</taxon>
        <taxon>Actinomycetes</taxon>
        <taxon>Micromonosporales</taxon>
        <taxon>Micromonosporaceae</taxon>
        <taxon>Virgisporangium</taxon>
    </lineage>
</organism>
<keyword evidence="2" id="KW-0812">Transmembrane</keyword>
<name>A0A8J3ZVT8_9ACTN</name>
<protein>
    <submittedName>
        <fullName evidence="3">Uncharacterized protein</fullName>
    </submittedName>
</protein>
<evidence type="ECO:0000256" key="2">
    <source>
        <dbReference type="SAM" id="Phobius"/>
    </source>
</evidence>
<keyword evidence="2" id="KW-1133">Transmembrane helix</keyword>
<evidence type="ECO:0000313" key="4">
    <source>
        <dbReference type="Proteomes" id="UP000635606"/>
    </source>
</evidence>
<evidence type="ECO:0000256" key="1">
    <source>
        <dbReference type="SAM" id="MobiDB-lite"/>
    </source>
</evidence>
<feature type="region of interest" description="Disordered" evidence="1">
    <location>
        <begin position="1"/>
        <end position="30"/>
    </location>
</feature>
<feature type="compositionally biased region" description="Basic and acidic residues" evidence="1">
    <location>
        <begin position="16"/>
        <end position="26"/>
    </location>
</feature>
<evidence type="ECO:0000313" key="3">
    <source>
        <dbReference type="EMBL" id="GIJ71299.1"/>
    </source>
</evidence>
<gene>
    <name evidence="3" type="ORF">Voc01_062160</name>
</gene>
<feature type="transmembrane region" description="Helical" evidence="2">
    <location>
        <begin position="81"/>
        <end position="101"/>
    </location>
</feature>
<feature type="compositionally biased region" description="Acidic residues" evidence="1">
    <location>
        <begin position="210"/>
        <end position="219"/>
    </location>
</feature>
<proteinExistence type="predicted"/>
<comment type="caution">
    <text evidence="3">The sequence shown here is derived from an EMBL/GenBank/DDBJ whole genome shotgun (WGS) entry which is preliminary data.</text>
</comment>
<feature type="region of interest" description="Disordered" evidence="1">
    <location>
        <begin position="195"/>
        <end position="219"/>
    </location>
</feature>
<keyword evidence="2" id="KW-0472">Membrane</keyword>
<keyword evidence="4" id="KW-1185">Reference proteome</keyword>
<feature type="transmembrane region" description="Helical" evidence="2">
    <location>
        <begin position="113"/>
        <end position="136"/>
    </location>
</feature>
<feature type="transmembrane region" description="Helical" evidence="2">
    <location>
        <begin position="54"/>
        <end position="75"/>
    </location>
</feature>
<dbReference type="Proteomes" id="UP000635606">
    <property type="component" value="Unassembled WGS sequence"/>
</dbReference>
<feature type="transmembrane region" description="Helical" evidence="2">
    <location>
        <begin position="142"/>
        <end position="161"/>
    </location>
</feature>
<accession>A0A8J3ZVT8</accession>